<dbReference type="InterPro" id="IPR010998">
    <property type="entry name" value="Integrase_recombinase_N"/>
</dbReference>
<dbReference type="PANTHER" id="PTHR30629">
    <property type="entry name" value="PROPHAGE INTEGRASE"/>
    <property type="match status" value="1"/>
</dbReference>
<protein>
    <submittedName>
        <fullName evidence="7">Tyrosine-type recombinase/integrase</fullName>
    </submittedName>
</protein>
<feature type="region of interest" description="Disordered" evidence="5">
    <location>
        <begin position="152"/>
        <end position="174"/>
    </location>
</feature>
<proteinExistence type="inferred from homology"/>
<dbReference type="SUPFAM" id="SSF56349">
    <property type="entry name" value="DNA breaking-rejoining enzymes"/>
    <property type="match status" value="1"/>
</dbReference>
<evidence type="ECO:0000313" key="8">
    <source>
        <dbReference type="Proteomes" id="UP001385389"/>
    </source>
</evidence>
<keyword evidence="3" id="KW-0238">DNA-binding</keyword>
<evidence type="ECO:0000256" key="5">
    <source>
        <dbReference type="SAM" id="MobiDB-lite"/>
    </source>
</evidence>
<dbReference type="PANTHER" id="PTHR30629:SF2">
    <property type="entry name" value="PROPHAGE INTEGRASE INTS-RELATED"/>
    <property type="match status" value="1"/>
</dbReference>
<name>A0ABZ2IWX8_9BACT</name>
<dbReference type="InterPro" id="IPR013762">
    <property type="entry name" value="Integrase-like_cat_sf"/>
</dbReference>
<evidence type="ECO:0000259" key="6">
    <source>
        <dbReference type="Pfam" id="PF00589"/>
    </source>
</evidence>
<accession>A0ABZ2IWX8</accession>
<evidence type="ECO:0000256" key="1">
    <source>
        <dbReference type="ARBA" id="ARBA00008857"/>
    </source>
</evidence>
<evidence type="ECO:0000256" key="3">
    <source>
        <dbReference type="ARBA" id="ARBA00023125"/>
    </source>
</evidence>
<dbReference type="Pfam" id="PF00589">
    <property type="entry name" value="Phage_integrase"/>
    <property type="match status" value="1"/>
</dbReference>
<dbReference type="InterPro" id="IPR002104">
    <property type="entry name" value="Integrase_catalytic"/>
</dbReference>
<dbReference type="RefSeq" id="WP_338668915.1">
    <property type="nucleotide sequence ID" value="NZ_CP146609.1"/>
</dbReference>
<dbReference type="InterPro" id="IPR050808">
    <property type="entry name" value="Phage_Integrase"/>
</dbReference>
<keyword evidence="2" id="KW-0229">DNA integration</keyword>
<dbReference type="Proteomes" id="UP001385389">
    <property type="component" value="Chromosome"/>
</dbReference>
<reference evidence="7 8" key="1">
    <citation type="submission" date="2024-03" db="EMBL/GenBank/DDBJ databases">
        <title>Phenotype and Genome Characterization of a Sulfate-Reducing Bacterium Pseudodesulfovibrio sp. strain 5S69, isolated from Petroleum Reservoir in Tatarstan (Russia).</title>
        <authorList>
            <person name="Bidzhieva S.K."/>
            <person name="Kadnikov V."/>
            <person name="Tourova T.P."/>
            <person name="Samigullina S.R."/>
            <person name="Sokolova D.S."/>
            <person name="Poltaraus A.B."/>
            <person name="Avtukh A.N."/>
            <person name="Tereshina V.M."/>
            <person name="Mardanov A.V."/>
            <person name="Nazina T.N."/>
        </authorList>
    </citation>
    <scope>NUCLEOTIDE SEQUENCE [LARGE SCALE GENOMIC DNA]</scope>
    <source>
        <strain evidence="7 8">5S69</strain>
    </source>
</reference>
<dbReference type="EMBL" id="CP146609">
    <property type="protein sequence ID" value="WWX23201.1"/>
    <property type="molecule type" value="Genomic_DNA"/>
</dbReference>
<dbReference type="Gene3D" id="1.10.150.130">
    <property type="match status" value="1"/>
</dbReference>
<evidence type="ECO:0000256" key="4">
    <source>
        <dbReference type="ARBA" id="ARBA00023172"/>
    </source>
</evidence>
<comment type="similarity">
    <text evidence="1">Belongs to the 'phage' integrase family.</text>
</comment>
<keyword evidence="8" id="KW-1185">Reference proteome</keyword>
<dbReference type="Gene3D" id="1.10.443.10">
    <property type="entry name" value="Intergrase catalytic core"/>
    <property type="match status" value="1"/>
</dbReference>
<evidence type="ECO:0000313" key="7">
    <source>
        <dbReference type="EMBL" id="WWX23201.1"/>
    </source>
</evidence>
<feature type="domain" description="Tyr recombinase" evidence="6">
    <location>
        <begin position="171"/>
        <end position="307"/>
    </location>
</feature>
<evidence type="ECO:0000256" key="2">
    <source>
        <dbReference type="ARBA" id="ARBA00022908"/>
    </source>
</evidence>
<dbReference type="InterPro" id="IPR011010">
    <property type="entry name" value="DNA_brk_join_enz"/>
</dbReference>
<keyword evidence="4" id="KW-0233">DNA recombination</keyword>
<organism evidence="7 8">
    <name type="scientific">Pseudodesulfovibrio methanolicus</name>
    <dbReference type="NCBI Taxonomy" id="3126690"/>
    <lineage>
        <taxon>Bacteria</taxon>
        <taxon>Pseudomonadati</taxon>
        <taxon>Thermodesulfobacteriota</taxon>
        <taxon>Desulfovibrionia</taxon>
        <taxon>Desulfovibrionales</taxon>
        <taxon>Desulfovibrionaceae</taxon>
    </lineage>
</organism>
<gene>
    <name evidence="7" type="ORF">V8V93_03125</name>
</gene>
<sequence>MTVYFKAGKGYRYDFMVKGKRYTKAWFKGKQAAKTAEVKRREAVEKELELELEATGDMALLDLLNLRLDYLQDRAYSESHYKKTKLAAQRLLDYFGKVPCSAITRLKADEFLMAMVKERTPVAGNNDLKVLRAAFSWGMKRGQRFIQDNPFAGLETCPSNKSKERKKTPRSDELDRMIEAAQPKHRPYLWVLRETLARSIEVHRLTWNRVNFEERYVELETRKNKNREPVLRRVPMTDKLYEVLSSLYADRDPGKEWVFWTRSYNAETGRMEEGPYKRGRYSMLQKLCRDAGVDYDTFHRSRASGTTLSTRTGGARRSIWKNSATWNATLWTSTNGKAARMMTKSPDNFTHAVYTQRQDGLWVLTCKPLKTKGKTE</sequence>